<evidence type="ECO:0000313" key="4">
    <source>
        <dbReference type="Proteomes" id="UP001139103"/>
    </source>
</evidence>
<sequence length="384" mass="42201">MKSNRASWLTMIVLAVIGLPGSVIAQDLRGTPNGKYNNHPTFNSFSSGSHSHHSHGWNGGGNWNRGWSGGGWNGGWNNGWGGWGGSGFWPGNGGVYNFYGGFFPAYGGITPGYGWSPNYYQSTVYASNYWQPYGVYYNPSAQYTEYFLPPHEPAELRWGPQAIKQFYGLPRDFAMGPLLSQNLTDLPNPTYPTLTPDMLRVALGERKEPGIPEPSQPAARERASRYVAFGDRLFKEQRFHEAMAKYRDAVAAAPDLAAPQFRLGLGYLATGRMEEGAESFQRGMQLDPQYIFTTSFNLEELYAGNPLAKNALLEGIARRTINDPTSSDNLFDVGIVLYLDGQVETARKYFAAARSRLSGADDSYLAPFLREQAPAAAAPGGIDL</sequence>
<feature type="repeat" description="TPR" evidence="1">
    <location>
        <begin position="223"/>
        <end position="256"/>
    </location>
</feature>
<keyword evidence="4" id="KW-1185">Reference proteome</keyword>
<dbReference type="Gene3D" id="1.25.40.10">
    <property type="entry name" value="Tetratricopeptide repeat domain"/>
    <property type="match status" value="1"/>
</dbReference>
<protein>
    <submittedName>
        <fullName evidence="3">Tetratricopeptide repeat protein</fullName>
    </submittedName>
</protein>
<keyword evidence="1" id="KW-0802">TPR repeat</keyword>
<keyword evidence="2" id="KW-0732">Signal</keyword>
<dbReference type="InterPro" id="IPR019734">
    <property type="entry name" value="TPR_rpt"/>
</dbReference>
<proteinExistence type="predicted"/>
<feature type="repeat" description="TPR" evidence="1">
    <location>
        <begin position="257"/>
        <end position="290"/>
    </location>
</feature>
<feature type="signal peptide" evidence="2">
    <location>
        <begin position="1"/>
        <end position="25"/>
    </location>
</feature>
<evidence type="ECO:0000256" key="1">
    <source>
        <dbReference type="PROSITE-ProRule" id="PRU00339"/>
    </source>
</evidence>
<comment type="caution">
    <text evidence="3">The sequence shown here is derived from an EMBL/GenBank/DDBJ whole genome shotgun (WGS) entry which is preliminary data.</text>
</comment>
<feature type="chain" id="PRO_5040962840" evidence="2">
    <location>
        <begin position="26"/>
        <end position="384"/>
    </location>
</feature>
<evidence type="ECO:0000256" key="2">
    <source>
        <dbReference type="SAM" id="SignalP"/>
    </source>
</evidence>
<organism evidence="3 4">
    <name type="scientific">Blastopirellula sediminis</name>
    <dbReference type="NCBI Taxonomy" id="2894196"/>
    <lineage>
        <taxon>Bacteria</taxon>
        <taxon>Pseudomonadati</taxon>
        <taxon>Planctomycetota</taxon>
        <taxon>Planctomycetia</taxon>
        <taxon>Pirellulales</taxon>
        <taxon>Pirellulaceae</taxon>
        <taxon>Blastopirellula</taxon>
    </lineage>
</organism>
<evidence type="ECO:0000313" key="3">
    <source>
        <dbReference type="EMBL" id="MCC9631829.1"/>
    </source>
</evidence>
<dbReference type="InterPro" id="IPR011990">
    <property type="entry name" value="TPR-like_helical_dom_sf"/>
</dbReference>
<reference evidence="3" key="1">
    <citation type="submission" date="2021-11" db="EMBL/GenBank/DDBJ databases">
        <title>Genome sequence.</title>
        <authorList>
            <person name="Sun Q."/>
        </authorList>
    </citation>
    <scope>NUCLEOTIDE SEQUENCE</scope>
    <source>
        <strain evidence="3">JC732</strain>
    </source>
</reference>
<dbReference type="Proteomes" id="UP001139103">
    <property type="component" value="Unassembled WGS sequence"/>
</dbReference>
<dbReference type="AlphaFoldDB" id="A0A9X1SML8"/>
<dbReference type="PROSITE" id="PS50005">
    <property type="entry name" value="TPR"/>
    <property type="match status" value="2"/>
</dbReference>
<dbReference type="EMBL" id="JAJKFT010000010">
    <property type="protein sequence ID" value="MCC9631829.1"/>
    <property type="molecule type" value="Genomic_DNA"/>
</dbReference>
<accession>A0A9X1SML8</accession>
<dbReference type="SUPFAM" id="SSF48452">
    <property type="entry name" value="TPR-like"/>
    <property type="match status" value="1"/>
</dbReference>
<name>A0A9X1SML8_9BACT</name>
<gene>
    <name evidence="3" type="ORF">LOC68_25825</name>
</gene>
<dbReference type="RefSeq" id="WP_230224488.1">
    <property type="nucleotide sequence ID" value="NZ_JAJKFT010000010.1"/>
</dbReference>